<dbReference type="PANTHER" id="PTHR30055">
    <property type="entry name" value="HTH-TYPE TRANSCRIPTIONAL REGULATOR RUTR"/>
    <property type="match status" value="1"/>
</dbReference>
<gene>
    <name evidence="6" type="ORF">N869_06535</name>
</gene>
<dbReference type="InterPro" id="IPR050109">
    <property type="entry name" value="HTH-type_TetR-like_transc_reg"/>
</dbReference>
<dbReference type="GO" id="GO:0003700">
    <property type="term" value="F:DNA-binding transcription factor activity"/>
    <property type="evidence" value="ECO:0007669"/>
    <property type="project" value="TreeGrafter"/>
</dbReference>
<dbReference type="RefSeq" id="WP_052104906.1">
    <property type="nucleotide sequence ID" value="NZ_AXCZ01000016.1"/>
</dbReference>
<dbReference type="AlphaFoldDB" id="A0A0A0C1D0"/>
<evidence type="ECO:0000313" key="6">
    <source>
        <dbReference type="EMBL" id="KGM14005.1"/>
    </source>
</evidence>
<organism evidence="6 7">
    <name type="scientific">Cellulomonas bogoriensis 69B4 = DSM 16987</name>
    <dbReference type="NCBI Taxonomy" id="1386082"/>
    <lineage>
        <taxon>Bacteria</taxon>
        <taxon>Bacillati</taxon>
        <taxon>Actinomycetota</taxon>
        <taxon>Actinomycetes</taxon>
        <taxon>Micrococcales</taxon>
        <taxon>Cellulomonadaceae</taxon>
        <taxon>Cellulomonas</taxon>
    </lineage>
</organism>
<feature type="domain" description="HTH tetR-type" evidence="5">
    <location>
        <begin position="15"/>
        <end position="75"/>
    </location>
</feature>
<keyword evidence="1" id="KW-0805">Transcription regulation</keyword>
<dbReference type="PRINTS" id="PR00455">
    <property type="entry name" value="HTHTETR"/>
</dbReference>
<reference evidence="6 7" key="1">
    <citation type="submission" date="2013-08" db="EMBL/GenBank/DDBJ databases">
        <title>Genome sequencing of Cellulomonas bogoriensis 69B4.</title>
        <authorList>
            <person name="Chen F."/>
            <person name="Li Y."/>
            <person name="Wang G."/>
        </authorList>
    </citation>
    <scope>NUCLEOTIDE SEQUENCE [LARGE SCALE GENOMIC DNA]</scope>
    <source>
        <strain evidence="6 7">69B4</strain>
    </source>
</reference>
<dbReference type="OrthoDB" id="3196926at2"/>
<evidence type="ECO:0000256" key="2">
    <source>
        <dbReference type="ARBA" id="ARBA00023125"/>
    </source>
</evidence>
<name>A0A0A0C1D0_9CELL</name>
<evidence type="ECO:0000256" key="4">
    <source>
        <dbReference type="PROSITE-ProRule" id="PRU00335"/>
    </source>
</evidence>
<dbReference type="Proteomes" id="UP000054314">
    <property type="component" value="Unassembled WGS sequence"/>
</dbReference>
<evidence type="ECO:0000256" key="3">
    <source>
        <dbReference type="ARBA" id="ARBA00023163"/>
    </source>
</evidence>
<evidence type="ECO:0000256" key="1">
    <source>
        <dbReference type="ARBA" id="ARBA00023015"/>
    </source>
</evidence>
<feature type="DNA-binding region" description="H-T-H motif" evidence="4">
    <location>
        <begin position="38"/>
        <end position="57"/>
    </location>
</feature>
<comment type="caution">
    <text evidence="6">The sequence shown here is derived from an EMBL/GenBank/DDBJ whole genome shotgun (WGS) entry which is preliminary data.</text>
</comment>
<keyword evidence="3" id="KW-0804">Transcription</keyword>
<dbReference type="GO" id="GO:0000976">
    <property type="term" value="F:transcription cis-regulatory region binding"/>
    <property type="evidence" value="ECO:0007669"/>
    <property type="project" value="TreeGrafter"/>
</dbReference>
<evidence type="ECO:0000259" key="5">
    <source>
        <dbReference type="PROSITE" id="PS50977"/>
    </source>
</evidence>
<dbReference type="InterPro" id="IPR001647">
    <property type="entry name" value="HTH_TetR"/>
</dbReference>
<keyword evidence="7" id="KW-1185">Reference proteome</keyword>
<keyword evidence="2 4" id="KW-0238">DNA-binding</keyword>
<dbReference type="InterPro" id="IPR009057">
    <property type="entry name" value="Homeodomain-like_sf"/>
</dbReference>
<sequence length="225" mass="23529">MSSTPTRVTREQQQQRTRDALVLAARDVFARQGYHAAGLDLIAREAGFSKGAVYSNFEGKADLFLAVMDANLGAAGTQGWDVFERVGPCATADEVPADVEGAMRGFALATLEFIATAARDRELAGRLTQRVQVMVDLYADVTERSGAPEGALSRAEVAAVLAALDQGAALLALGGVAAVDQSVLRAAMQRLVDPSRAAGIEREGGTGGGLHDQEIARRIASSVSS</sequence>
<dbReference type="PANTHER" id="PTHR30055:SF234">
    <property type="entry name" value="HTH-TYPE TRANSCRIPTIONAL REGULATOR BETI"/>
    <property type="match status" value="1"/>
</dbReference>
<dbReference type="EMBL" id="AXCZ01000016">
    <property type="protein sequence ID" value="KGM14005.1"/>
    <property type="molecule type" value="Genomic_DNA"/>
</dbReference>
<dbReference type="PROSITE" id="PS50977">
    <property type="entry name" value="HTH_TETR_2"/>
    <property type="match status" value="1"/>
</dbReference>
<dbReference type="SUPFAM" id="SSF46689">
    <property type="entry name" value="Homeodomain-like"/>
    <property type="match status" value="1"/>
</dbReference>
<proteinExistence type="predicted"/>
<dbReference type="Pfam" id="PF00440">
    <property type="entry name" value="TetR_N"/>
    <property type="match status" value="1"/>
</dbReference>
<protein>
    <submittedName>
        <fullName evidence="6">TetR family transcriptional regulator</fullName>
    </submittedName>
</protein>
<dbReference type="Gene3D" id="1.10.357.10">
    <property type="entry name" value="Tetracycline Repressor, domain 2"/>
    <property type="match status" value="1"/>
</dbReference>
<evidence type="ECO:0000313" key="7">
    <source>
        <dbReference type="Proteomes" id="UP000054314"/>
    </source>
</evidence>
<accession>A0A0A0C1D0</accession>